<evidence type="ECO:0000256" key="9">
    <source>
        <dbReference type="ARBA" id="ARBA00022833"/>
    </source>
</evidence>
<keyword evidence="10 11" id="KW-0040">ANK repeat</keyword>
<feature type="repeat" description="ANK" evidence="11">
    <location>
        <begin position="1695"/>
        <end position="1716"/>
    </location>
</feature>
<feature type="compositionally biased region" description="Gly residues" evidence="12">
    <location>
        <begin position="475"/>
        <end position="485"/>
    </location>
</feature>
<dbReference type="PRINTS" id="PR01415">
    <property type="entry name" value="ANKYRIN"/>
</dbReference>
<dbReference type="Gene3D" id="3.30.40.10">
    <property type="entry name" value="Zinc/RING finger domain, C3HC4 (zinc finger)"/>
    <property type="match status" value="1"/>
</dbReference>
<dbReference type="SUPFAM" id="SSF57850">
    <property type="entry name" value="RING/U-box"/>
    <property type="match status" value="1"/>
</dbReference>
<feature type="repeat" description="ANK" evidence="11">
    <location>
        <begin position="3472"/>
        <end position="3504"/>
    </location>
</feature>
<feature type="repeat" description="ANK" evidence="11">
    <location>
        <begin position="2744"/>
        <end position="2777"/>
    </location>
</feature>
<keyword evidence="9" id="KW-0862">Zinc</keyword>
<sequence>MDPSRLVVGVDGWDTLLSRAATPQEFAARFSYFGTEFLWSCEINMFPNFQLLPPHVRQNYPSFWPNDTSVPERWRGVQKRVPYPFLNYGGWVGTAGRAALVMKTIADMLQCTPVPQPKPEEGKDPPIPACPWHDQHAAQLVLVSDVCRSPGDEGAKCALDNFGEVFYSGFPMCGGLKPRIDGDWWNADAGVTPLTVHLNGMAKGGCAKAGFIERMTSKRTAWFHRVNVSAQAPVLQAQEHVQAATAGLLELEAAILNLNDTRSIVAFVQADRLASRLTAACTSAFDALDRVATQAQAGPSRTLADRLHAAASGLQAPHLEPLHRLQTTSAGLRRKLEGIFSARPQTQPGSGDGGGGAGFGSAAPSVLEASRRNAVLAALQEAGILEAGGIAQLQGVREMLSDLEAVVKGEHPPVRAAAAEAGAGAGAGAGPSGSRPVGGLARLEEGKEDGDEDEGEAESTERGESDGEMQEADQPGGGGTGGAAGAGARQRADGGTDAPPAKRQRTAPAGANGAEGPAQPPLFLQSLLRTPPMTTTGGGSASATPAGSGGGWMSRWVAGGLSSVLSRLPFGAAAAAAASGPRQAAGALAPADAPRDPSPAAAAAAAAASSGPTAAAAAAEEAAAAAGPSTAAAAAAALPPACLLPLDEADVAYAKLLQPVLRSAEQVLARGRRRHIAAGLLRTSSSTAAAAAAATGAAGGSGAAAGVAAAVPGSQGSEGGAPLDSARAAGTALGGGQAVPGAFVCPIAFAVMRDPVILLDSGHTFERASIESHLASKRTNPITNLPLSSAGVTLVPNAGLRAAVEAWLRRHTLSFEDADALPTSHALSAAGTQEAAGGDAAAMEGRDTRQRMARSAEEEAFVALFSGLRKRFGAALSTGLTGIVVGSRVRIRAVTVDEAKAVQETHGGWGGVNMGAQLGKIGVVTVVYADGDVKLLVDGSTHTYRWAATLVDALDDPGSGSGGAGGSSAGAPAIRAGDRVRIRSVPVHEAEAAQGGHGGWSSTMRRCLGREGMVSGVDSDGDISVEMRIPARRRGGSDEGTSSSSDSDSDEEAEEREVSYLWNAELVELVEAGAAQPAVRFAAGARVRIRAVPQEEAEAAQAGHGGWQPHMAAQLGRSGKVQRVERDGGLHVKMDAGGGAGVDVCWNPALVEAVEARPEAAFVEGVKVRIRRVPLAEAVDVMTGHCGWNSAMESELGKEGVITEVVKASPGDLRLRVRTGTGSWVWHSELLELLHALPPGEARALEALDAPGLAERLSAALASGLNPNVCAADGSTALMAASAAGQVALIGSLLSVGAAKDAADKDGRTALHYAASAEVVEALLGARAQIAAMDKDGLTAAHSVLQRGCAEAALALIRAGGAGPDAACKGGYTLLHRACEAGATEVARLLLESAARTDKVTETTRHTPLFLAAKGGHASVIELLLSAGADPEAGDLKAAETPLYAACEAGHAEAAKVLIARGANKEAASTAGLTPLLAAVQAGAKAKSRERFIAVIEMLADHGANMNAVTKDDRTAVAMVLAAATTAKPPAASPAADLLEALLKRGASPDGVTEAGELKAPSPLYIAVTSKWPEVVRLLLAAKPDTEACTSNKWRPLHSAAREGHAGIVKMLLDAGAEIDGLNKDKATALYIAVQEKKLDVAGLLLERGCDPNLPLHPAMWTPLAKAAKVGSAELVRLILNKGGSRVDRSLATKDGWTVLHIAAFDGHIDVLRAVLAPSSADAPGQRGPAVDVNARTKDGATALLSAVQQGKLDCVRLLIEAGADVNQGMNSTTLPLTMAARKGWEDILSLLLASGASLASSNTALSTAITFKHFGIACILLEAEVTLPESGKASARSLMEAAVEGGHARLARLVAARASPGGANLRLKGGSVTALELAVAGGRAEVVTALCEAGADKAVRSADGKPLLVVACERRDVATVKALLEAGCSATDCCAQTGFAPLHVAVAEGSQELVEALLGAAGADVDLRTQEPSVPLAEGTRVRLQLASALVDPTDSEDAFEMRSDDGGEPEYAAEDLNLPEGMVEEPGREGTVVSDTCGTDNPRRPVMVKMNGWPQPFGISRRMLVVLGPVAAPAAVTSTAGPSTSTGLGAATPSAPQDKLTVALGEGVRVRIRRVPEPEFTRLMDRVIFSSSIPPLLPLMGAAARVSSRAAGPAWRVELEDGRSQCFHEELLEPAEGAVGVGSRVRIRQVPEADFTRLMDTVLPAFCIPPLLARMGHSGRVASRASGPAWHIDLDDGGSQCFHEDLVETLPGPDAAADVAAAGPPLTVGAHVHIRALPLEEAQRLSGGLTITGGMQGQLGRRGVVLQVLPTGSVMVQVEGSRAFIWHPALLELAEGAGAGADAALAAAAPVAAPAAAATIGVGARVRIRPMSVAEAERLAGPSLAINTHMRTQLGKLGEVVEVTASGPYFRVRVDGDSSSQTFSWRREHLELVSPAAAAGAGAAPAPAAAAVPPPPIQQGSRVRVKSVSVAQAQAVQTGAHGGWGAAMAGFLGKTGKVTEVYSNGDFRVKSDEGNSYRWHPSLLEPAELRPASAFKPGLRVRIRALSLSEAKAAMDGHGGWGGGMTGELGQERVINCVCHDRPGDLRVRVFTADKRDSWIWNSELLELLDSDVSGDAARGVQAPAADRPLTPGTRVRIRSVSVAEAEAAQKGHGGWGGAGMAAQLGRPGVVVRVDAQGDMHVRLDGEEKEYCWAPALVERLVRLPHFVSGSTALSLASAACHGALVALLLRRGAAPGLADALGWAPLHHAACACAPEALLRALLEAGADKDQRTQDGEAPLDIALRGDHMGVAEVLLQAGAQLGESGTSPGSAKSGSSSSLRSAVAAGKAELVELLLRAGLSPNEAAEEDGRTPLHVAAERGLDDIARRLLCGGGRGGAADPNARDAKALTPLHLAASGGHVAVLDLLLVAGADRAAAGGEGGPWTPLALAVSKGHVACVRSLLIGGAGPALTTRTAGGVLPLHLAAKAERSSAKEAEKQAEIVGLLLRAGADPEARTGEEEAAEDESWVKASRTALWLAAEAGCLPSVRALLAAGACVDATGELGATPLFVACEEGHVDVVRELLEAKANLNAALTVSTDSAAGSRGGWTPLVAALSVGEDGGDEAKAMELMELLVDKGADTSITVTDGRCLLAVAAAAGRKDLVKCLLSKHKCSPNNKPGAPGGKPVPTALGEAARRGWGDVVHMLLEAGAEVDAAGEAGCTALHSAVKRGSTDIIKALLGKSPNLELRDDLGRTPLHVAAEEGETGALEMLLDKGAAKEAKSEVGETALQAALRCSRWGAARALLRAGARAQEAGRDKAGDPPLVAALNRGADTDMVGALIAAGADVGSTGAGGLAPLQLAAKQGKPALIRTLLAAGAPPSPADPDGRTPLHLAAAKDGAEDAVKALLEAGADVNARAKDGATPLLEAARAGLLDTTTVLLEAGADADLAGPNGEAPAHVAAKRGALDVLSMLLLMTPNAHSLSSEDGSSALLLASGAGHHECVTALLSAGAAVDKECGAQRRTALLAAAAGGHTSCVRKLLAAGASAIATDADGKTPLDLASAGAREVRTLLEAARAEQEARRGAAASASGGAAGSGSGVGSKRTRNGRK</sequence>
<feature type="repeat" description="ANK" evidence="11">
    <location>
        <begin position="1938"/>
        <end position="1971"/>
    </location>
</feature>
<evidence type="ECO:0000256" key="11">
    <source>
        <dbReference type="PROSITE-ProRule" id="PRU00023"/>
    </source>
</evidence>
<dbReference type="EMBL" id="JAEHOE010000138">
    <property type="protein sequence ID" value="KAG2484952.1"/>
    <property type="molecule type" value="Genomic_DNA"/>
</dbReference>
<feature type="compositionally biased region" description="Low complexity" evidence="12">
    <location>
        <begin position="486"/>
        <end position="498"/>
    </location>
</feature>
<feature type="repeat" description="ANK" evidence="11">
    <location>
        <begin position="2960"/>
        <end position="3001"/>
    </location>
</feature>
<dbReference type="PROSITE" id="PS51698">
    <property type="entry name" value="U_BOX"/>
    <property type="match status" value="1"/>
</dbReference>
<keyword evidence="15" id="KW-1185">Reference proteome</keyword>
<dbReference type="PROSITE" id="PS50088">
    <property type="entry name" value="ANK_REPEAT"/>
    <property type="match status" value="28"/>
</dbReference>
<dbReference type="Pfam" id="PF04564">
    <property type="entry name" value="U-box"/>
    <property type="match status" value="1"/>
</dbReference>
<feature type="region of interest" description="Disordered" evidence="12">
    <location>
        <begin position="586"/>
        <end position="605"/>
    </location>
</feature>
<feature type="compositionally biased region" description="Low complexity" evidence="12">
    <location>
        <begin position="507"/>
        <end position="517"/>
    </location>
</feature>
<feature type="repeat" description="ANK" evidence="11">
    <location>
        <begin position="1772"/>
        <end position="1804"/>
    </location>
</feature>
<dbReference type="Pfam" id="PF12796">
    <property type="entry name" value="Ank_2"/>
    <property type="match status" value="11"/>
</dbReference>
<dbReference type="SMART" id="SM00248">
    <property type="entry name" value="ANK"/>
    <property type="match status" value="42"/>
</dbReference>
<proteinExistence type="predicted"/>
<accession>A0A835XHU9</accession>
<gene>
    <name evidence="14" type="ORF">HYH03_016251</name>
</gene>
<keyword evidence="4" id="KW-0808">Transferase</keyword>
<feature type="repeat" description="ANK" evidence="11">
    <location>
        <begin position="1471"/>
        <end position="1511"/>
    </location>
</feature>
<dbReference type="InterPro" id="IPR003613">
    <property type="entry name" value="Ubox_domain"/>
</dbReference>
<comment type="pathway">
    <text evidence="2">Protein modification; protein ubiquitination.</text>
</comment>
<evidence type="ECO:0000256" key="1">
    <source>
        <dbReference type="ARBA" id="ARBA00000900"/>
    </source>
</evidence>
<dbReference type="InterPro" id="IPR040847">
    <property type="entry name" value="SH3_15"/>
</dbReference>
<reference evidence="14" key="1">
    <citation type="journal article" date="2020" name="bioRxiv">
        <title>Comparative genomics of Chlamydomonas.</title>
        <authorList>
            <person name="Craig R.J."/>
            <person name="Hasan A.R."/>
            <person name="Ness R.W."/>
            <person name="Keightley P.D."/>
        </authorList>
    </citation>
    <scope>NUCLEOTIDE SEQUENCE</scope>
    <source>
        <strain evidence="14">CCAP 11/70</strain>
    </source>
</reference>
<keyword evidence="7" id="KW-0863">Zinc-finger</keyword>
<evidence type="ECO:0000313" key="15">
    <source>
        <dbReference type="Proteomes" id="UP000612055"/>
    </source>
</evidence>
<dbReference type="OrthoDB" id="341259at2759"/>
<evidence type="ECO:0000256" key="10">
    <source>
        <dbReference type="ARBA" id="ARBA00023043"/>
    </source>
</evidence>
<evidence type="ECO:0000256" key="8">
    <source>
        <dbReference type="ARBA" id="ARBA00022786"/>
    </source>
</evidence>
<feature type="compositionally biased region" description="Acidic residues" evidence="12">
    <location>
        <begin position="446"/>
        <end position="458"/>
    </location>
</feature>
<feature type="region of interest" description="Disordered" evidence="12">
    <location>
        <begin position="419"/>
        <end position="549"/>
    </location>
</feature>
<feature type="repeat" description="ANK" evidence="11">
    <location>
        <begin position="3338"/>
        <end position="3370"/>
    </location>
</feature>
<dbReference type="EC" id="2.3.2.27" evidence="3"/>
<feature type="region of interest" description="Disordered" evidence="12">
    <location>
        <begin position="2078"/>
        <end position="2097"/>
    </location>
</feature>
<feature type="repeat" description="ANK" evidence="11">
    <location>
        <begin position="2711"/>
        <end position="2743"/>
    </location>
</feature>
<feature type="repeat" description="ANK" evidence="11">
    <location>
        <begin position="2852"/>
        <end position="2884"/>
    </location>
</feature>
<feature type="repeat" description="ANK" evidence="11">
    <location>
        <begin position="1438"/>
        <end position="1470"/>
    </location>
</feature>
<evidence type="ECO:0000256" key="5">
    <source>
        <dbReference type="ARBA" id="ARBA00022723"/>
    </source>
</evidence>
<dbReference type="PANTHER" id="PTHR24198:SF165">
    <property type="entry name" value="ANKYRIN REPEAT-CONTAINING PROTEIN-RELATED"/>
    <property type="match status" value="1"/>
</dbReference>
<evidence type="ECO:0000256" key="6">
    <source>
        <dbReference type="ARBA" id="ARBA00022737"/>
    </source>
</evidence>
<dbReference type="GO" id="GO:0016567">
    <property type="term" value="P:protein ubiquitination"/>
    <property type="evidence" value="ECO:0007669"/>
    <property type="project" value="UniProtKB-UniPathway"/>
</dbReference>
<feature type="repeat" description="ANK" evidence="11">
    <location>
        <begin position="1370"/>
        <end position="1402"/>
    </location>
</feature>
<feature type="repeat" description="ANK" evidence="11">
    <location>
        <begin position="3371"/>
        <end position="3404"/>
    </location>
</feature>
<dbReference type="InterPro" id="IPR013083">
    <property type="entry name" value="Znf_RING/FYVE/PHD"/>
</dbReference>
<dbReference type="PROSITE" id="PS50297">
    <property type="entry name" value="ANK_REP_REGION"/>
    <property type="match status" value="21"/>
</dbReference>
<protein>
    <recommendedName>
        <fullName evidence="3">RING-type E3 ubiquitin transferase</fullName>
        <ecNumber evidence="3">2.3.2.27</ecNumber>
    </recommendedName>
</protein>
<evidence type="ECO:0000256" key="4">
    <source>
        <dbReference type="ARBA" id="ARBA00022679"/>
    </source>
</evidence>
<feature type="compositionally biased region" description="Low complexity" evidence="12">
    <location>
        <begin position="2078"/>
        <end position="2094"/>
    </location>
</feature>
<feature type="repeat" description="ANK" evidence="11">
    <location>
        <begin position="3506"/>
        <end position="3538"/>
    </location>
</feature>
<dbReference type="SMART" id="SM00504">
    <property type="entry name" value="Ubox"/>
    <property type="match status" value="1"/>
</dbReference>
<feature type="repeat" description="ANK" evidence="11">
    <location>
        <begin position="2890"/>
        <end position="2922"/>
    </location>
</feature>
<dbReference type="Pfam" id="PF18346">
    <property type="entry name" value="SH3_15"/>
    <property type="match status" value="5"/>
</dbReference>
<keyword evidence="8" id="KW-0833">Ubl conjugation pathway</keyword>
<feature type="repeat" description="ANK" evidence="11">
    <location>
        <begin position="3203"/>
        <end position="3235"/>
    </location>
</feature>
<feature type="repeat" description="ANK" evidence="11">
    <location>
        <begin position="1871"/>
        <end position="1903"/>
    </location>
</feature>
<organism evidence="14 15">
    <name type="scientific">Edaphochlamys debaryana</name>
    <dbReference type="NCBI Taxonomy" id="47281"/>
    <lineage>
        <taxon>Eukaryota</taxon>
        <taxon>Viridiplantae</taxon>
        <taxon>Chlorophyta</taxon>
        <taxon>core chlorophytes</taxon>
        <taxon>Chlorophyceae</taxon>
        <taxon>CS clade</taxon>
        <taxon>Chlamydomonadales</taxon>
        <taxon>Chlamydomonadales incertae sedis</taxon>
        <taxon>Edaphochlamys</taxon>
    </lineage>
</organism>
<feature type="repeat" description="ANK" evidence="11">
    <location>
        <begin position="3438"/>
        <end position="3470"/>
    </location>
</feature>
<evidence type="ECO:0000256" key="7">
    <source>
        <dbReference type="ARBA" id="ARBA00022771"/>
    </source>
</evidence>
<evidence type="ECO:0000256" key="3">
    <source>
        <dbReference type="ARBA" id="ARBA00012483"/>
    </source>
</evidence>
<feature type="repeat" description="ANK" evidence="11">
    <location>
        <begin position="1404"/>
        <end position="1436"/>
    </location>
</feature>
<dbReference type="InterPro" id="IPR002110">
    <property type="entry name" value="Ankyrin_rpt"/>
</dbReference>
<feature type="compositionally biased region" description="Low complexity" evidence="12">
    <location>
        <begin position="530"/>
        <end position="546"/>
    </location>
</feature>
<evidence type="ECO:0000259" key="13">
    <source>
        <dbReference type="PROSITE" id="PS51698"/>
    </source>
</evidence>
<dbReference type="Proteomes" id="UP000612055">
    <property type="component" value="Unassembled WGS sequence"/>
</dbReference>
<evidence type="ECO:0000313" key="14">
    <source>
        <dbReference type="EMBL" id="KAG2484952.1"/>
    </source>
</evidence>
<evidence type="ECO:0000256" key="2">
    <source>
        <dbReference type="ARBA" id="ARBA00004906"/>
    </source>
</evidence>
<feature type="region of interest" description="Disordered" evidence="12">
    <location>
        <begin position="3561"/>
        <end position="3596"/>
    </location>
</feature>
<feature type="repeat" description="ANK" evidence="11">
    <location>
        <begin position="3047"/>
        <end position="3079"/>
    </location>
</feature>
<feature type="repeat" description="ANK" evidence="11">
    <location>
        <begin position="3236"/>
        <end position="3268"/>
    </location>
</feature>
<evidence type="ECO:0000256" key="12">
    <source>
        <dbReference type="SAM" id="MobiDB-lite"/>
    </source>
</evidence>
<dbReference type="GO" id="GO:0008270">
    <property type="term" value="F:zinc ion binding"/>
    <property type="evidence" value="ECO:0007669"/>
    <property type="project" value="UniProtKB-KW"/>
</dbReference>
<feature type="repeat" description="ANK" evidence="11">
    <location>
        <begin position="1739"/>
        <end position="1771"/>
    </location>
</feature>
<feature type="repeat" description="ANK" evidence="11">
    <location>
        <begin position="1592"/>
        <end position="1624"/>
    </location>
</feature>
<dbReference type="Pfam" id="PF00023">
    <property type="entry name" value="Ank"/>
    <property type="match status" value="1"/>
</dbReference>
<name>A0A835XHU9_9CHLO</name>
<keyword evidence="6" id="KW-0677">Repeat</keyword>
<feature type="region of interest" description="Disordered" evidence="12">
    <location>
        <begin position="1018"/>
        <end position="1056"/>
    </location>
</feature>
<feature type="repeat" description="ANK" evidence="11">
    <location>
        <begin position="2778"/>
        <end position="2810"/>
    </location>
</feature>
<dbReference type="GO" id="GO:0061630">
    <property type="term" value="F:ubiquitin protein ligase activity"/>
    <property type="evidence" value="ECO:0007669"/>
    <property type="project" value="UniProtKB-EC"/>
</dbReference>
<dbReference type="SUPFAM" id="SSF48403">
    <property type="entry name" value="Ankyrin repeat"/>
    <property type="match status" value="7"/>
</dbReference>
<comment type="caution">
    <text evidence="14">The sequence shown here is derived from an EMBL/GenBank/DDBJ whole genome shotgun (WGS) entry which is preliminary data.</text>
</comment>
<keyword evidence="5" id="KW-0479">Metal-binding</keyword>
<dbReference type="CDD" id="cd16655">
    <property type="entry name" value="RING-Ubox_WDSUB1-like"/>
    <property type="match status" value="1"/>
</dbReference>
<dbReference type="Gene3D" id="1.25.40.20">
    <property type="entry name" value="Ankyrin repeat-containing domain"/>
    <property type="match status" value="10"/>
</dbReference>
<dbReference type="PANTHER" id="PTHR24198">
    <property type="entry name" value="ANKYRIN REPEAT AND PROTEIN KINASE DOMAIN-CONTAINING PROTEIN"/>
    <property type="match status" value="1"/>
</dbReference>
<comment type="catalytic activity">
    <reaction evidence="1">
        <text>S-ubiquitinyl-[E2 ubiquitin-conjugating enzyme]-L-cysteine + [acceptor protein]-L-lysine = [E2 ubiquitin-conjugating enzyme]-L-cysteine + N(6)-ubiquitinyl-[acceptor protein]-L-lysine.</text>
        <dbReference type="EC" id="2.3.2.27"/>
    </reaction>
</comment>
<feature type="repeat" description="ANK" evidence="11">
    <location>
        <begin position="1625"/>
        <end position="1657"/>
    </location>
</feature>
<dbReference type="UniPathway" id="UPA00143"/>
<feature type="repeat" description="ANK" evidence="11">
    <location>
        <begin position="1273"/>
        <end position="1305"/>
    </location>
</feature>
<feature type="region of interest" description="Disordered" evidence="12">
    <location>
        <begin position="2025"/>
        <end position="2048"/>
    </location>
</feature>
<feature type="repeat" description="ANK" evidence="11">
    <location>
        <begin position="3173"/>
        <end position="3202"/>
    </location>
</feature>
<dbReference type="InterPro" id="IPR036770">
    <property type="entry name" value="Ankyrin_rpt-contain_sf"/>
</dbReference>
<feature type="domain" description="U-box" evidence="13">
    <location>
        <begin position="738"/>
        <end position="814"/>
    </location>
</feature>
<feature type="repeat" description="ANK" evidence="11">
    <location>
        <begin position="3405"/>
        <end position="3437"/>
    </location>
</feature>